<dbReference type="InterPro" id="IPR012292">
    <property type="entry name" value="Globin/Proto"/>
</dbReference>
<dbReference type="Pfam" id="PF00042">
    <property type="entry name" value="Globin"/>
    <property type="match status" value="1"/>
</dbReference>
<dbReference type="InterPro" id="IPR050532">
    <property type="entry name" value="Globin-like_OT"/>
</dbReference>
<organism evidence="7 8">
    <name type="scientific">Panagrellus redivivus</name>
    <name type="common">Microworm</name>
    <dbReference type="NCBI Taxonomy" id="6233"/>
    <lineage>
        <taxon>Eukaryota</taxon>
        <taxon>Metazoa</taxon>
        <taxon>Ecdysozoa</taxon>
        <taxon>Nematoda</taxon>
        <taxon>Chromadorea</taxon>
        <taxon>Rhabditida</taxon>
        <taxon>Tylenchina</taxon>
        <taxon>Panagrolaimomorpha</taxon>
        <taxon>Panagrolaimoidea</taxon>
        <taxon>Panagrolaimidae</taxon>
        <taxon>Panagrellus</taxon>
    </lineage>
</organism>
<accession>A0A7E5A241</accession>
<sequence>MDSGSGFRRTQSLRYPKSATNSPNSLGVRRMRPSFRSRSSKGARGETSTALARMTPQQRQALVSSWRGLRGQTGPLMRKIFTELEIVSPKVKDIFYKAALVECFVQKEPKRGATMDDHIKLTVSFFDDIIANIENEAEVINMIKHVGQQHAILQQSCAFRSDIWESVGEIAVEKICMTDSVQKTREAARAWRSLIAFVTDELRCGFEGEAKAFSRRNSAEQIAEESPDSDDMIRKLQKMRLDYTSTVPMG</sequence>
<comment type="similarity">
    <text evidence="4">Belongs to the globin family.</text>
</comment>
<dbReference type="InterPro" id="IPR044399">
    <property type="entry name" value="Mb-like_M"/>
</dbReference>
<evidence type="ECO:0000313" key="7">
    <source>
        <dbReference type="Proteomes" id="UP000492821"/>
    </source>
</evidence>
<keyword evidence="7" id="KW-1185">Reference proteome</keyword>
<evidence type="ECO:0000256" key="4">
    <source>
        <dbReference type="RuleBase" id="RU000356"/>
    </source>
</evidence>
<evidence type="ECO:0000256" key="3">
    <source>
        <dbReference type="ARBA" id="ARBA00023004"/>
    </source>
</evidence>
<dbReference type="PANTHER" id="PTHR46458">
    <property type="entry name" value="BLR2807 PROTEIN"/>
    <property type="match status" value="1"/>
</dbReference>
<dbReference type="PANTHER" id="PTHR46458:SF11">
    <property type="entry name" value="GLOBIN-LIKE PROTEIN 9"/>
    <property type="match status" value="1"/>
</dbReference>
<dbReference type="GO" id="GO:0046872">
    <property type="term" value="F:metal ion binding"/>
    <property type="evidence" value="ECO:0007669"/>
    <property type="project" value="UniProtKB-KW"/>
</dbReference>
<evidence type="ECO:0000259" key="6">
    <source>
        <dbReference type="PROSITE" id="PS01033"/>
    </source>
</evidence>
<evidence type="ECO:0000256" key="1">
    <source>
        <dbReference type="ARBA" id="ARBA00022617"/>
    </source>
</evidence>
<name>A0A7E5A241_PANRE</name>
<dbReference type="CDD" id="cd01040">
    <property type="entry name" value="Mb-like"/>
    <property type="match status" value="1"/>
</dbReference>
<keyword evidence="1 4" id="KW-0349">Heme</keyword>
<protein>
    <submittedName>
        <fullName evidence="8">GLOBIN domain-containing protein</fullName>
    </submittedName>
</protein>
<dbReference type="Proteomes" id="UP000492821">
    <property type="component" value="Unassembled WGS sequence"/>
</dbReference>
<proteinExistence type="inferred from homology"/>
<keyword evidence="3" id="KW-0408">Iron</keyword>
<keyword evidence="2" id="KW-0479">Metal-binding</keyword>
<keyword evidence="4" id="KW-0813">Transport</keyword>
<dbReference type="InterPro" id="IPR009050">
    <property type="entry name" value="Globin-like_sf"/>
</dbReference>
<evidence type="ECO:0000313" key="8">
    <source>
        <dbReference type="WBParaSite" id="Pan_g919.t1"/>
    </source>
</evidence>
<feature type="region of interest" description="Disordered" evidence="5">
    <location>
        <begin position="1"/>
        <end position="54"/>
    </location>
</feature>
<reference evidence="7" key="1">
    <citation type="journal article" date="2013" name="Genetics">
        <title>The draft genome and transcriptome of Panagrellus redivivus are shaped by the harsh demands of a free-living lifestyle.</title>
        <authorList>
            <person name="Srinivasan J."/>
            <person name="Dillman A.R."/>
            <person name="Macchietto M.G."/>
            <person name="Heikkinen L."/>
            <person name="Lakso M."/>
            <person name="Fracchia K.M."/>
            <person name="Antoshechkin I."/>
            <person name="Mortazavi A."/>
            <person name="Wong G."/>
            <person name="Sternberg P.W."/>
        </authorList>
    </citation>
    <scope>NUCLEOTIDE SEQUENCE [LARGE SCALE GENOMIC DNA]</scope>
    <source>
        <strain evidence="7">MT8872</strain>
    </source>
</reference>
<feature type="domain" description="Globin" evidence="6">
    <location>
        <begin position="53"/>
        <end position="207"/>
    </location>
</feature>
<reference evidence="8" key="2">
    <citation type="submission" date="2020-10" db="UniProtKB">
        <authorList>
            <consortium name="WormBaseParasite"/>
        </authorList>
    </citation>
    <scope>IDENTIFICATION</scope>
</reference>
<dbReference type="SUPFAM" id="SSF46458">
    <property type="entry name" value="Globin-like"/>
    <property type="match status" value="1"/>
</dbReference>
<dbReference type="PROSITE" id="PS01033">
    <property type="entry name" value="GLOBIN"/>
    <property type="match status" value="1"/>
</dbReference>
<keyword evidence="4" id="KW-0561">Oxygen transport</keyword>
<dbReference type="InterPro" id="IPR000971">
    <property type="entry name" value="Globin"/>
</dbReference>
<dbReference type="Gene3D" id="1.10.490.10">
    <property type="entry name" value="Globins"/>
    <property type="match status" value="1"/>
</dbReference>
<feature type="compositionally biased region" description="Polar residues" evidence="5">
    <location>
        <begin position="8"/>
        <end position="25"/>
    </location>
</feature>
<evidence type="ECO:0000256" key="5">
    <source>
        <dbReference type="SAM" id="MobiDB-lite"/>
    </source>
</evidence>
<dbReference type="AlphaFoldDB" id="A0A7E5A241"/>
<dbReference type="GO" id="GO:0005344">
    <property type="term" value="F:oxygen carrier activity"/>
    <property type="evidence" value="ECO:0007669"/>
    <property type="project" value="UniProtKB-KW"/>
</dbReference>
<dbReference type="GO" id="GO:0019825">
    <property type="term" value="F:oxygen binding"/>
    <property type="evidence" value="ECO:0007669"/>
    <property type="project" value="InterPro"/>
</dbReference>
<evidence type="ECO:0000256" key="2">
    <source>
        <dbReference type="ARBA" id="ARBA00022723"/>
    </source>
</evidence>
<feature type="compositionally biased region" description="Basic residues" evidence="5">
    <location>
        <begin position="29"/>
        <end position="41"/>
    </location>
</feature>
<dbReference type="WBParaSite" id="Pan_g919.t1">
    <property type="protein sequence ID" value="Pan_g919.t1"/>
    <property type="gene ID" value="Pan_g919"/>
</dbReference>
<dbReference type="GO" id="GO:0020037">
    <property type="term" value="F:heme binding"/>
    <property type="evidence" value="ECO:0007669"/>
    <property type="project" value="InterPro"/>
</dbReference>